<dbReference type="InterPro" id="IPR036291">
    <property type="entry name" value="NAD(P)-bd_dom_sf"/>
</dbReference>
<dbReference type="SUPFAM" id="SSF55347">
    <property type="entry name" value="Glyceraldehyde-3-phosphate dehydrogenase-like, C-terminal domain"/>
    <property type="match status" value="1"/>
</dbReference>
<dbReference type="PANTHER" id="PTHR43377">
    <property type="entry name" value="BILIVERDIN REDUCTASE A"/>
    <property type="match status" value="1"/>
</dbReference>
<dbReference type="AlphaFoldDB" id="A0A9X4QQQ8"/>
<protein>
    <submittedName>
        <fullName evidence="3">Gfo/Idh/MocA family oxidoreductase</fullName>
    </submittedName>
</protein>
<dbReference type="PANTHER" id="PTHR43377:SF1">
    <property type="entry name" value="BILIVERDIN REDUCTASE A"/>
    <property type="match status" value="1"/>
</dbReference>
<dbReference type="Pfam" id="PF22725">
    <property type="entry name" value="GFO_IDH_MocA_C3"/>
    <property type="match status" value="1"/>
</dbReference>
<dbReference type="Gene3D" id="3.40.50.720">
    <property type="entry name" value="NAD(P)-binding Rossmann-like Domain"/>
    <property type="match status" value="1"/>
</dbReference>
<evidence type="ECO:0000313" key="3">
    <source>
        <dbReference type="EMBL" id="MDG0794871.1"/>
    </source>
</evidence>
<evidence type="ECO:0000259" key="1">
    <source>
        <dbReference type="Pfam" id="PF01408"/>
    </source>
</evidence>
<name>A0A9X4QQQ8_9BACL</name>
<dbReference type="EMBL" id="JAPDHZ010000008">
    <property type="protein sequence ID" value="MDG0794871.1"/>
    <property type="molecule type" value="Genomic_DNA"/>
</dbReference>
<feature type="domain" description="Gfo/Idh/MocA-like oxidoreductase N-terminal" evidence="1">
    <location>
        <begin position="15"/>
        <end position="132"/>
    </location>
</feature>
<sequence length="358" mass="39189">MTANGAFLNTDRKFRLVQVGCGNMARRWVKYATGRPDIELAALVDIHLPAAEALAREFGLDCPCYTDLGTAIRETGADLVFDVTIPQVHKTVVTTAVELGCDVIGEKPMAVSMADAYEIEEIVRRLGRRYAVMQNRRFARQIREARGLIAQGTIGKPSHATANFFLGPHFGGFRETMDHPLLLDMAIHTFDQARFLLQADPVSVYCHEFNPSHSWYAGNASAVCIFEMSDGSVFTYNGSWCAEGEPTSWQGDWRVVGSEGTLIWDGTNDSYCSVAEGHLGPGARMHAYKRVEPSAPWAGHEGHDGCFDEMLAALAEGRPAETDCSDNLKSMAMVFAAIESARSGEKVRIGPGQAYDRG</sequence>
<proteinExistence type="predicted"/>
<dbReference type="Gene3D" id="3.30.360.10">
    <property type="entry name" value="Dihydrodipicolinate Reductase, domain 2"/>
    <property type="match status" value="1"/>
</dbReference>
<dbReference type="RefSeq" id="WP_277568591.1">
    <property type="nucleotide sequence ID" value="NZ_JAPDHZ010000008.1"/>
</dbReference>
<comment type="caution">
    <text evidence="3">The sequence shown here is derived from an EMBL/GenBank/DDBJ whole genome shotgun (WGS) entry which is preliminary data.</text>
</comment>
<keyword evidence="4" id="KW-1185">Reference proteome</keyword>
<dbReference type="GO" id="GO:0000166">
    <property type="term" value="F:nucleotide binding"/>
    <property type="evidence" value="ECO:0007669"/>
    <property type="project" value="InterPro"/>
</dbReference>
<dbReference type="Proteomes" id="UP001153387">
    <property type="component" value="Unassembled WGS sequence"/>
</dbReference>
<gene>
    <name evidence="3" type="ORF">OMP38_31625</name>
</gene>
<dbReference type="InterPro" id="IPR055170">
    <property type="entry name" value="GFO_IDH_MocA-like_dom"/>
</dbReference>
<reference evidence="3 4" key="1">
    <citation type="submission" date="2022-10" db="EMBL/GenBank/DDBJ databases">
        <title>Comparative genomic analysis of Cohnella hashimotonis sp. nov., isolated from the International Space Station.</title>
        <authorList>
            <person name="Simpson A."/>
            <person name="Venkateswaran K."/>
        </authorList>
    </citation>
    <scope>NUCLEOTIDE SEQUENCE [LARGE SCALE GENOMIC DNA]</scope>
    <source>
        <strain evidence="3 4">DSM 18997</strain>
    </source>
</reference>
<dbReference type="InterPro" id="IPR000683">
    <property type="entry name" value="Gfo/Idh/MocA-like_OxRdtase_N"/>
</dbReference>
<accession>A0A9X4QQQ8</accession>
<dbReference type="SUPFAM" id="SSF51735">
    <property type="entry name" value="NAD(P)-binding Rossmann-fold domains"/>
    <property type="match status" value="1"/>
</dbReference>
<evidence type="ECO:0000259" key="2">
    <source>
        <dbReference type="Pfam" id="PF22725"/>
    </source>
</evidence>
<dbReference type="InterPro" id="IPR051450">
    <property type="entry name" value="Gfo/Idh/MocA_Oxidoreductases"/>
</dbReference>
<evidence type="ECO:0000313" key="4">
    <source>
        <dbReference type="Proteomes" id="UP001153387"/>
    </source>
</evidence>
<organism evidence="3 4">
    <name type="scientific">Cohnella ginsengisoli</name>
    <dbReference type="NCBI Taxonomy" id="425004"/>
    <lineage>
        <taxon>Bacteria</taxon>
        <taxon>Bacillati</taxon>
        <taxon>Bacillota</taxon>
        <taxon>Bacilli</taxon>
        <taxon>Bacillales</taxon>
        <taxon>Paenibacillaceae</taxon>
        <taxon>Cohnella</taxon>
    </lineage>
</organism>
<dbReference type="Pfam" id="PF01408">
    <property type="entry name" value="GFO_IDH_MocA"/>
    <property type="match status" value="1"/>
</dbReference>
<feature type="domain" description="GFO/IDH/MocA-like oxidoreductase" evidence="2">
    <location>
        <begin position="142"/>
        <end position="262"/>
    </location>
</feature>